<feature type="domain" description="Acyl-CoA dehydrogenase/oxidase N-terminal" evidence="2">
    <location>
        <begin position="2"/>
        <end position="102"/>
    </location>
</feature>
<sequence length="121" mass="12684">LIDTEVNPFVDQWEERGIFPAHDVIKKLGRAGFLGVDKPIEYGGSGLDFSYCIAVAEELGHVNCGAVPTAIGVHSDMATPALINFGSDDIKREFLVPSITGDVVACVGVTEAHAGSDVAGK</sequence>
<dbReference type="Proteomes" id="UP000887565">
    <property type="component" value="Unplaced"/>
</dbReference>
<dbReference type="PANTHER" id="PTHR48083:SF6">
    <property type="entry name" value="ACYL-COA DEHYDROGENASE 6"/>
    <property type="match status" value="1"/>
</dbReference>
<dbReference type="InterPro" id="IPR037069">
    <property type="entry name" value="AcylCoA_DH/ox_N_sf"/>
</dbReference>
<organism evidence="3 4">
    <name type="scientific">Romanomermis culicivorax</name>
    <name type="common">Nematode worm</name>
    <dbReference type="NCBI Taxonomy" id="13658"/>
    <lineage>
        <taxon>Eukaryota</taxon>
        <taxon>Metazoa</taxon>
        <taxon>Ecdysozoa</taxon>
        <taxon>Nematoda</taxon>
        <taxon>Enoplea</taxon>
        <taxon>Dorylaimia</taxon>
        <taxon>Mermithida</taxon>
        <taxon>Mermithoidea</taxon>
        <taxon>Mermithidae</taxon>
        <taxon>Romanomermis</taxon>
    </lineage>
</organism>
<keyword evidence="3" id="KW-1185">Reference proteome</keyword>
<evidence type="ECO:0000313" key="3">
    <source>
        <dbReference type="Proteomes" id="UP000887565"/>
    </source>
</evidence>
<protein>
    <submittedName>
        <fullName evidence="4">Acyl-CoA dehydrogenase/oxidase N-terminal domain-containing protein</fullName>
    </submittedName>
</protein>
<reference evidence="4" key="1">
    <citation type="submission" date="2022-11" db="UniProtKB">
        <authorList>
            <consortium name="WormBaseParasite"/>
        </authorList>
    </citation>
    <scope>IDENTIFICATION</scope>
</reference>
<dbReference type="Pfam" id="PF02771">
    <property type="entry name" value="Acyl-CoA_dh_N"/>
    <property type="match status" value="1"/>
</dbReference>
<dbReference type="InterPro" id="IPR050741">
    <property type="entry name" value="Acyl-CoA_dehydrogenase"/>
</dbReference>
<dbReference type="InterPro" id="IPR006089">
    <property type="entry name" value="Acyl-CoA_DH_CS"/>
</dbReference>
<dbReference type="GO" id="GO:0033539">
    <property type="term" value="P:fatty acid beta-oxidation using acyl-CoA dehydrogenase"/>
    <property type="evidence" value="ECO:0007669"/>
    <property type="project" value="TreeGrafter"/>
</dbReference>
<evidence type="ECO:0000256" key="1">
    <source>
        <dbReference type="ARBA" id="ARBA00023002"/>
    </source>
</evidence>
<dbReference type="GO" id="GO:0005737">
    <property type="term" value="C:cytoplasm"/>
    <property type="evidence" value="ECO:0007669"/>
    <property type="project" value="TreeGrafter"/>
</dbReference>
<dbReference type="InterPro" id="IPR009100">
    <property type="entry name" value="AcylCoA_DH/oxidase_NM_dom_sf"/>
</dbReference>
<evidence type="ECO:0000259" key="2">
    <source>
        <dbReference type="Pfam" id="PF02771"/>
    </source>
</evidence>
<dbReference type="OMA" id="TQYARMQ"/>
<proteinExistence type="predicted"/>
<keyword evidence="1" id="KW-0560">Oxidoreductase</keyword>
<dbReference type="InterPro" id="IPR013786">
    <property type="entry name" value="AcylCoA_DH/ox_N"/>
</dbReference>
<accession>A0A915KWS3</accession>
<dbReference type="WBParaSite" id="nRc.2.0.1.t42918-RA">
    <property type="protein sequence ID" value="nRc.2.0.1.t42918-RA"/>
    <property type="gene ID" value="nRc.2.0.1.g42918"/>
</dbReference>
<dbReference type="PROSITE" id="PS00072">
    <property type="entry name" value="ACYL_COA_DH_1"/>
    <property type="match status" value="1"/>
</dbReference>
<name>A0A915KWS3_ROMCU</name>
<dbReference type="Gene3D" id="1.10.540.10">
    <property type="entry name" value="Acyl-CoA dehydrogenase/oxidase, N-terminal domain"/>
    <property type="match status" value="1"/>
</dbReference>
<dbReference type="GO" id="GO:0050660">
    <property type="term" value="F:flavin adenine dinucleotide binding"/>
    <property type="evidence" value="ECO:0007669"/>
    <property type="project" value="InterPro"/>
</dbReference>
<dbReference type="GO" id="GO:0003995">
    <property type="term" value="F:acyl-CoA dehydrogenase activity"/>
    <property type="evidence" value="ECO:0007669"/>
    <property type="project" value="InterPro"/>
</dbReference>
<dbReference type="SUPFAM" id="SSF56645">
    <property type="entry name" value="Acyl-CoA dehydrogenase NM domain-like"/>
    <property type="match status" value="1"/>
</dbReference>
<dbReference type="AlphaFoldDB" id="A0A915KWS3"/>
<evidence type="ECO:0000313" key="4">
    <source>
        <dbReference type="WBParaSite" id="nRc.2.0.1.t42918-RA"/>
    </source>
</evidence>
<dbReference type="PANTHER" id="PTHR48083">
    <property type="entry name" value="MEDIUM-CHAIN SPECIFIC ACYL-COA DEHYDROGENASE, MITOCHONDRIAL-RELATED"/>
    <property type="match status" value="1"/>
</dbReference>